<reference evidence="2" key="1">
    <citation type="journal article" date="2023" name="Mol. Biol. Evol.">
        <title>Third-Generation Sequencing Reveals the Adaptive Role of the Epigenome in Three Deep-Sea Polychaetes.</title>
        <authorList>
            <person name="Perez M."/>
            <person name="Aroh O."/>
            <person name="Sun Y."/>
            <person name="Lan Y."/>
            <person name="Juniper S.K."/>
            <person name="Young C.R."/>
            <person name="Angers B."/>
            <person name="Qian P.Y."/>
        </authorList>
    </citation>
    <scope>NUCLEOTIDE SEQUENCE</scope>
    <source>
        <strain evidence="2">R07B-5</strain>
    </source>
</reference>
<evidence type="ECO:0000313" key="2">
    <source>
        <dbReference type="EMBL" id="KAK2193437.1"/>
    </source>
</evidence>
<sequence length="139" mass="15508">MGSTPAAPGSNVTGEAIGGNATFDSNYLQEKTNSEDAIWILSCTFVIFTMQSVQEMILPARTAVSEFDLVSSRVDAAVQLRQLVHRLKLNGYVKLVFKINRSDSYQSGRSRLRRTLSSRSTDVENRAEELKNQRTNFTT</sequence>
<dbReference type="Proteomes" id="UP001209878">
    <property type="component" value="Unassembled WGS sequence"/>
</dbReference>
<dbReference type="AlphaFoldDB" id="A0AAD9ULA0"/>
<feature type="region of interest" description="Disordered" evidence="1">
    <location>
        <begin position="110"/>
        <end position="139"/>
    </location>
</feature>
<name>A0AAD9ULA0_RIDPI</name>
<protein>
    <submittedName>
        <fullName evidence="2">Uncharacterized protein</fullName>
    </submittedName>
</protein>
<feature type="compositionally biased region" description="Basic and acidic residues" evidence="1">
    <location>
        <begin position="121"/>
        <end position="132"/>
    </location>
</feature>
<accession>A0AAD9ULA0</accession>
<comment type="caution">
    <text evidence="2">The sequence shown here is derived from an EMBL/GenBank/DDBJ whole genome shotgun (WGS) entry which is preliminary data.</text>
</comment>
<keyword evidence="3" id="KW-1185">Reference proteome</keyword>
<dbReference type="EMBL" id="JAODUO010000013">
    <property type="protein sequence ID" value="KAK2193437.1"/>
    <property type="molecule type" value="Genomic_DNA"/>
</dbReference>
<evidence type="ECO:0000313" key="3">
    <source>
        <dbReference type="Proteomes" id="UP001209878"/>
    </source>
</evidence>
<gene>
    <name evidence="2" type="ORF">NP493_13g13016</name>
</gene>
<evidence type="ECO:0000256" key="1">
    <source>
        <dbReference type="SAM" id="MobiDB-lite"/>
    </source>
</evidence>
<organism evidence="2 3">
    <name type="scientific">Ridgeia piscesae</name>
    <name type="common">Tubeworm</name>
    <dbReference type="NCBI Taxonomy" id="27915"/>
    <lineage>
        <taxon>Eukaryota</taxon>
        <taxon>Metazoa</taxon>
        <taxon>Spiralia</taxon>
        <taxon>Lophotrochozoa</taxon>
        <taxon>Annelida</taxon>
        <taxon>Polychaeta</taxon>
        <taxon>Sedentaria</taxon>
        <taxon>Canalipalpata</taxon>
        <taxon>Sabellida</taxon>
        <taxon>Siboglinidae</taxon>
        <taxon>Ridgeia</taxon>
    </lineage>
</organism>
<proteinExistence type="predicted"/>